<dbReference type="InterPro" id="IPR009003">
    <property type="entry name" value="Peptidase_S1_PA"/>
</dbReference>
<dbReference type="SMART" id="SM00020">
    <property type="entry name" value="Tryp_SPc"/>
    <property type="match status" value="1"/>
</dbReference>
<dbReference type="InterPro" id="IPR038565">
    <property type="entry name" value="CLIP_sf"/>
</dbReference>
<dbReference type="Proteomes" id="UP001152799">
    <property type="component" value="Chromosome 1"/>
</dbReference>
<dbReference type="PRINTS" id="PR00722">
    <property type="entry name" value="CHYMOTRYPSIN"/>
</dbReference>
<dbReference type="GO" id="GO:0006508">
    <property type="term" value="P:proteolysis"/>
    <property type="evidence" value="ECO:0007669"/>
    <property type="project" value="UniProtKB-KW"/>
</dbReference>
<evidence type="ECO:0000256" key="3">
    <source>
        <dbReference type="ARBA" id="ARBA00022670"/>
    </source>
</evidence>
<dbReference type="FunFam" id="3.30.1640.30:FF:000001">
    <property type="entry name" value="Serine protease 7"/>
    <property type="match status" value="1"/>
</dbReference>
<dbReference type="AlphaFoldDB" id="A0A9N9QIH3"/>
<dbReference type="OrthoDB" id="425190at2759"/>
<evidence type="ECO:0000313" key="15">
    <source>
        <dbReference type="EMBL" id="CAG9759963.1"/>
    </source>
</evidence>
<evidence type="ECO:0000256" key="9">
    <source>
        <dbReference type="ARBA" id="ARBA00023180"/>
    </source>
</evidence>
<feature type="domain" description="Clip" evidence="14">
    <location>
        <begin position="27"/>
        <end position="80"/>
    </location>
</feature>
<comment type="similarity">
    <text evidence="10 12">Belongs to the peptidase S1 family. CLIP subfamily.</text>
</comment>
<dbReference type="SMART" id="SM00680">
    <property type="entry name" value="CLIP"/>
    <property type="match status" value="1"/>
</dbReference>
<dbReference type="PANTHER" id="PTHR24252">
    <property type="entry name" value="ACROSIN-RELATED"/>
    <property type="match status" value="1"/>
</dbReference>
<dbReference type="Pfam" id="PF12032">
    <property type="entry name" value="CLIP"/>
    <property type="match status" value="1"/>
</dbReference>
<evidence type="ECO:0000256" key="10">
    <source>
        <dbReference type="ARBA" id="ARBA00024195"/>
    </source>
</evidence>
<evidence type="ECO:0000256" key="8">
    <source>
        <dbReference type="ARBA" id="ARBA00023157"/>
    </source>
</evidence>
<dbReference type="FunFam" id="2.40.10.10:FF:000015">
    <property type="entry name" value="Atrial natriuretic peptide-converting enzyme"/>
    <property type="match status" value="1"/>
</dbReference>
<dbReference type="SUPFAM" id="SSF50494">
    <property type="entry name" value="Trypsin-like serine proteases"/>
    <property type="match status" value="1"/>
</dbReference>
<evidence type="ECO:0000259" key="13">
    <source>
        <dbReference type="PROSITE" id="PS50240"/>
    </source>
</evidence>
<evidence type="ECO:0000313" key="16">
    <source>
        <dbReference type="Proteomes" id="UP001152799"/>
    </source>
</evidence>
<dbReference type="PROSITE" id="PS50240">
    <property type="entry name" value="TRYPSIN_DOM"/>
    <property type="match status" value="1"/>
</dbReference>
<sequence length="375" mass="41003">MCKCGYLSVAFVALLSLVNSQVQDGSPCKIPNGPNGICIYVYECKVVTDILSRSSLTFEARNYVRSLSCGQRNGRPYVCCPQLSTRDTNTIQPVNPTAATEEELLYKEKFILPPKCGLSNASHPKVVGGIPAKLGDFPWMVALGYQNRKNPNIPRWLCGGTLITFRHVLTAAHCVQNRPDLYIARVGELDLYVDDDGANPKNVRITNAKVHEEFSSTKFINDIAILTLSESVEDVAGVTPICLPFEDHIRTKSYVGAQPMVAGWGAINFNGPSSSVLQKVKIPIIDNSQCEKVFAKQSIIDDTIICAGYSEGGKDSCQGDSGGPLMYGTSNRSERGILFYQIGVISYGRRCAEAGIPAVYTRVTKFLNWIGKNLD</sequence>
<keyword evidence="7" id="KW-0865">Zymogen</keyword>
<keyword evidence="5 11" id="KW-0378">Hydrolase</keyword>
<dbReference type="Gene3D" id="3.30.1640.30">
    <property type="match status" value="1"/>
</dbReference>
<dbReference type="GO" id="GO:0004252">
    <property type="term" value="F:serine-type endopeptidase activity"/>
    <property type="evidence" value="ECO:0007669"/>
    <property type="project" value="UniProtKB-UniRule"/>
</dbReference>
<comment type="domain">
    <text evidence="12">The clip domain consists of 35-55 residues which are 'knitted' together usually by 3 conserved disulfide bonds forming a clip-like compact structure.</text>
</comment>
<evidence type="ECO:0000256" key="6">
    <source>
        <dbReference type="ARBA" id="ARBA00022825"/>
    </source>
</evidence>
<proteinExistence type="inferred from homology"/>
<dbReference type="InterPro" id="IPR033116">
    <property type="entry name" value="TRYPSIN_SER"/>
</dbReference>
<gene>
    <name evidence="15" type="ORF">CEUTPL_LOCUS699</name>
</gene>
<feature type="domain" description="Peptidase S1" evidence="13">
    <location>
        <begin position="126"/>
        <end position="375"/>
    </location>
</feature>
<evidence type="ECO:0000256" key="11">
    <source>
        <dbReference type="RuleBase" id="RU363034"/>
    </source>
</evidence>
<dbReference type="EMBL" id="OU892277">
    <property type="protein sequence ID" value="CAG9759963.1"/>
    <property type="molecule type" value="Genomic_DNA"/>
</dbReference>
<reference evidence="15" key="1">
    <citation type="submission" date="2022-01" db="EMBL/GenBank/DDBJ databases">
        <authorList>
            <person name="King R."/>
        </authorList>
    </citation>
    <scope>NUCLEOTIDE SEQUENCE</scope>
</reference>
<keyword evidence="4 12" id="KW-0732">Signal</keyword>
<dbReference type="InterPro" id="IPR022700">
    <property type="entry name" value="CLIP"/>
</dbReference>
<keyword evidence="6 11" id="KW-0720">Serine protease</keyword>
<evidence type="ECO:0000256" key="4">
    <source>
        <dbReference type="ARBA" id="ARBA00022729"/>
    </source>
</evidence>
<dbReference type="Pfam" id="PF00089">
    <property type="entry name" value="Trypsin"/>
    <property type="match status" value="1"/>
</dbReference>
<keyword evidence="9" id="KW-0325">Glycoprotein</keyword>
<accession>A0A9N9QIH3</accession>
<feature type="signal peptide" evidence="12">
    <location>
        <begin position="1"/>
        <end position="20"/>
    </location>
</feature>
<dbReference type="EC" id="3.4.21.-" evidence="11"/>
<name>A0A9N9QIH3_9CUCU</name>
<organism evidence="15 16">
    <name type="scientific">Ceutorhynchus assimilis</name>
    <name type="common">cabbage seed weevil</name>
    <dbReference type="NCBI Taxonomy" id="467358"/>
    <lineage>
        <taxon>Eukaryota</taxon>
        <taxon>Metazoa</taxon>
        <taxon>Ecdysozoa</taxon>
        <taxon>Arthropoda</taxon>
        <taxon>Hexapoda</taxon>
        <taxon>Insecta</taxon>
        <taxon>Pterygota</taxon>
        <taxon>Neoptera</taxon>
        <taxon>Endopterygota</taxon>
        <taxon>Coleoptera</taxon>
        <taxon>Polyphaga</taxon>
        <taxon>Cucujiformia</taxon>
        <taxon>Curculionidae</taxon>
        <taxon>Ceutorhynchinae</taxon>
        <taxon>Ceutorhynchus</taxon>
    </lineage>
</organism>
<dbReference type="InterPro" id="IPR001254">
    <property type="entry name" value="Trypsin_dom"/>
</dbReference>
<dbReference type="PROSITE" id="PS00134">
    <property type="entry name" value="TRYPSIN_HIS"/>
    <property type="match status" value="1"/>
</dbReference>
<dbReference type="Gene3D" id="2.40.10.10">
    <property type="entry name" value="Trypsin-like serine proteases"/>
    <property type="match status" value="2"/>
</dbReference>
<keyword evidence="8" id="KW-1015">Disulfide bond</keyword>
<evidence type="ECO:0000256" key="12">
    <source>
        <dbReference type="RuleBase" id="RU366078"/>
    </source>
</evidence>
<dbReference type="InterPro" id="IPR001314">
    <property type="entry name" value="Peptidase_S1A"/>
</dbReference>
<evidence type="ECO:0000256" key="5">
    <source>
        <dbReference type="ARBA" id="ARBA00022801"/>
    </source>
</evidence>
<dbReference type="PROSITE" id="PS00135">
    <property type="entry name" value="TRYPSIN_SER"/>
    <property type="match status" value="1"/>
</dbReference>
<dbReference type="InterPro" id="IPR043504">
    <property type="entry name" value="Peptidase_S1_PA_chymotrypsin"/>
</dbReference>
<evidence type="ECO:0000256" key="1">
    <source>
        <dbReference type="ARBA" id="ARBA00004613"/>
    </source>
</evidence>
<keyword evidence="16" id="KW-1185">Reference proteome</keyword>
<keyword evidence="2 12" id="KW-0964">Secreted</keyword>
<dbReference type="CDD" id="cd00190">
    <property type="entry name" value="Tryp_SPc"/>
    <property type="match status" value="1"/>
</dbReference>
<dbReference type="PANTHER" id="PTHR24252:SF7">
    <property type="entry name" value="HYALIN"/>
    <property type="match status" value="1"/>
</dbReference>
<dbReference type="GO" id="GO:0005576">
    <property type="term" value="C:extracellular region"/>
    <property type="evidence" value="ECO:0007669"/>
    <property type="project" value="UniProtKB-SubCell"/>
</dbReference>
<keyword evidence="3 11" id="KW-0645">Protease</keyword>
<dbReference type="InterPro" id="IPR018114">
    <property type="entry name" value="TRYPSIN_HIS"/>
</dbReference>
<feature type="chain" id="PRO_5040538375" description="CLIP domain-containing serine protease" evidence="12">
    <location>
        <begin position="21"/>
        <end position="375"/>
    </location>
</feature>
<evidence type="ECO:0000256" key="7">
    <source>
        <dbReference type="ARBA" id="ARBA00023145"/>
    </source>
</evidence>
<dbReference type="PROSITE" id="PS51888">
    <property type="entry name" value="CLIP"/>
    <property type="match status" value="1"/>
</dbReference>
<evidence type="ECO:0000259" key="14">
    <source>
        <dbReference type="PROSITE" id="PS51888"/>
    </source>
</evidence>
<evidence type="ECO:0000256" key="2">
    <source>
        <dbReference type="ARBA" id="ARBA00022525"/>
    </source>
</evidence>
<protein>
    <recommendedName>
        <fullName evidence="12">CLIP domain-containing serine protease</fullName>
        <ecNumber evidence="11">3.4.21.-</ecNumber>
    </recommendedName>
</protein>
<comment type="subcellular location">
    <subcellularLocation>
        <location evidence="1 12">Secreted</location>
    </subcellularLocation>
</comment>